<dbReference type="PANTHER" id="PTHR37534:SF46">
    <property type="entry name" value="ZN(II)2CYS6 TRANSCRIPTION FACTOR (EUROFUNG)"/>
    <property type="match status" value="1"/>
</dbReference>
<name>A0A9P5C2D4_9PLEO</name>
<dbReference type="InterPro" id="IPR021858">
    <property type="entry name" value="Fun_TF"/>
</dbReference>
<dbReference type="SMART" id="SM00066">
    <property type="entry name" value="GAL4"/>
    <property type="match status" value="1"/>
</dbReference>
<dbReference type="Proteomes" id="UP000758155">
    <property type="component" value="Unassembled WGS sequence"/>
</dbReference>
<comment type="subcellular location">
    <subcellularLocation>
        <location evidence="1">Nucleus</location>
    </subcellularLocation>
</comment>
<dbReference type="PANTHER" id="PTHR37534">
    <property type="entry name" value="TRANSCRIPTIONAL ACTIVATOR PROTEIN UGA3"/>
    <property type="match status" value="1"/>
</dbReference>
<dbReference type="Pfam" id="PF11951">
    <property type="entry name" value="Fungal_trans_2"/>
    <property type="match status" value="1"/>
</dbReference>
<dbReference type="Gene3D" id="4.10.240.10">
    <property type="entry name" value="Zn(2)-C6 fungal-type DNA-binding domain"/>
    <property type="match status" value="1"/>
</dbReference>
<sequence length="442" mass="49623">MSPPQAKSPPSKSGVTRTRTGCWTCRARRKKCDETRPSCLACRSLNLQCEGYGSKSPEVKTETPVTPVSLPSVSLGDCENEKDQVLLQYLGWEVFVVLSRFERDVLYDFADWGALRLFAKPVTETLPDPGRFRESLVHCGQSKLMLLNSLTYQITFDPKHAAHVDEYYGRSINAFRQALSDPVQFKEEMTPYAGVLLCTISMNRAMPFSIHLNGIANIFHQRCALRVPTEDSRELATLIGVLDLPTHSLGRQNQHLHMWREHCMGQAGVEEVTALPCSLLDLFASTADDDIEERLLQWPGEPNEPAMCRLWEATQRAGLIRIRDLRLDQGLPVQADAKSVVSTVRQILDLLQDLRMRLDPSTFATTDSLFFPLVIAGSQSSALTEADRTFIKDCIIALSDGSLSSYPYYEAVVRVLERLWANDDGKSLDNITREMGFELGLF</sequence>
<dbReference type="Pfam" id="PF00172">
    <property type="entry name" value="Zn_clus"/>
    <property type="match status" value="1"/>
</dbReference>
<comment type="caution">
    <text evidence="4">The sequence shown here is derived from an EMBL/GenBank/DDBJ whole genome shotgun (WGS) entry which is preliminary data.</text>
</comment>
<feature type="domain" description="Zn(2)-C6 fungal-type" evidence="3">
    <location>
        <begin position="21"/>
        <end position="49"/>
    </location>
</feature>
<dbReference type="PROSITE" id="PS00463">
    <property type="entry name" value="ZN2_CY6_FUNGAL_1"/>
    <property type="match status" value="1"/>
</dbReference>
<dbReference type="SUPFAM" id="SSF57701">
    <property type="entry name" value="Zn2/Cys6 DNA-binding domain"/>
    <property type="match status" value="1"/>
</dbReference>
<dbReference type="GO" id="GO:0005634">
    <property type="term" value="C:nucleus"/>
    <property type="evidence" value="ECO:0007669"/>
    <property type="project" value="UniProtKB-SubCell"/>
</dbReference>
<gene>
    <name evidence="4" type="ORF">E8E12_006349</name>
</gene>
<dbReference type="PROSITE" id="PS50048">
    <property type="entry name" value="ZN2_CY6_FUNGAL_2"/>
    <property type="match status" value="1"/>
</dbReference>
<organism evidence="4 5">
    <name type="scientific">Didymella heteroderae</name>
    <dbReference type="NCBI Taxonomy" id="1769908"/>
    <lineage>
        <taxon>Eukaryota</taxon>
        <taxon>Fungi</taxon>
        <taxon>Dikarya</taxon>
        <taxon>Ascomycota</taxon>
        <taxon>Pezizomycotina</taxon>
        <taxon>Dothideomycetes</taxon>
        <taxon>Pleosporomycetidae</taxon>
        <taxon>Pleosporales</taxon>
        <taxon>Pleosporineae</taxon>
        <taxon>Didymellaceae</taxon>
        <taxon>Didymella</taxon>
    </lineage>
</organism>
<dbReference type="GO" id="GO:0000981">
    <property type="term" value="F:DNA-binding transcription factor activity, RNA polymerase II-specific"/>
    <property type="evidence" value="ECO:0007669"/>
    <property type="project" value="InterPro"/>
</dbReference>
<reference evidence="4" key="1">
    <citation type="submission" date="2019-04" db="EMBL/GenBank/DDBJ databases">
        <title>Sequencing of skin fungus with MAO and IRED activity.</title>
        <authorList>
            <person name="Marsaioli A.J."/>
            <person name="Bonatto J.M.C."/>
            <person name="Reis Junior O."/>
        </authorList>
    </citation>
    <scope>NUCLEOTIDE SEQUENCE</scope>
    <source>
        <strain evidence="4">28M1</strain>
    </source>
</reference>
<dbReference type="InterPro" id="IPR036864">
    <property type="entry name" value="Zn2-C6_fun-type_DNA-bd_sf"/>
</dbReference>
<evidence type="ECO:0000313" key="5">
    <source>
        <dbReference type="Proteomes" id="UP000758155"/>
    </source>
</evidence>
<proteinExistence type="predicted"/>
<evidence type="ECO:0000259" key="3">
    <source>
        <dbReference type="PROSITE" id="PS50048"/>
    </source>
</evidence>
<dbReference type="GO" id="GO:0008270">
    <property type="term" value="F:zinc ion binding"/>
    <property type="evidence" value="ECO:0007669"/>
    <property type="project" value="InterPro"/>
</dbReference>
<keyword evidence="2" id="KW-0539">Nucleus</keyword>
<dbReference type="InterPro" id="IPR001138">
    <property type="entry name" value="Zn2Cys6_DnaBD"/>
</dbReference>
<evidence type="ECO:0000256" key="2">
    <source>
        <dbReference type="ARBA" id="ARBA00023242"/>
    </source>
</evidence>
<keyword evidence="5" id="KW-1185">Reference proteome</keyword>
<dbReference type="OrthoDB" id="5333823at2759"/>
<dbReference type="EMBL" id="SWKV01000022">
    <property type="protein sequence ID" value="KAF3041105.1"/>
    <property type="molecule type" value="Genomic_DNA"/>
</dbReference>
<dbReference type="CDD" id="cd00067">
    <property type="entry name" value="GAL4"/>
    <property type="match status" value="1"/>
</dbReference>
<dbReference type="AlphaFoldDB" id="A0A9P5C2D4"/>
<accession>A0A9P5C2D4</accession>
<protein>
    <recommendedName>
        <fullName evidence="3">Zn(2)-C6 fungal-type domain-containing protein</fullName>
    </recommendedName>
</protein>
<evidence type="ECO:0000313" key="4">
    <source>
        <dbReference type="EMBL" id="KAF3041105.1"/>
    </source>
</evidence>
<evidence type="ECO:0000256" key="1">
    <source>
        <dbReference type="ARBA" id="ARBA00004123"/>
    </source>
</evidence>